<dbReference type="AlphaFoldDB" id="A0A0Q9YG66"/>
<proteinExistence type="predicted"/>
<sequence length="70" mass="7959">MEVRTVQRPQKTSADGWSQRDRLETEEYAGACSPVFTEMEQRDGIDLIEKIVDINNLFNACKKVRANKGA</sequence>
<evidence type="ECO:0000256" key="1">
    <source>
        <dbReference type="SAM" id="MobiDB-lite"/>
    </source>
</evidence>
<dbReference type="EMBL" id="LGPB01000040">
    <property type="protein sequence ID" value="KRG16126.1"/>
    <property type="molecule type" value="Genomic_DNA"/>
</dbReference>
<reference evidence="2 3" key="1">
    <citation type="submission" date="2015-06" db="EMBL/GenBank/DDBJ databases">
        <title>Genome sequencing project of Bacillus galactosidilyticus PL133.</title>
        <authorList>
            <person name="Gaiero J."/>
            <person name="Nicol R."/>
            <person name="Habash M."/>
        </authorList>
    </citation>
    <scope>NUCLEOTIDE SEQUENCE [LARGE SCALE GENOMIC DNA]</scope>
    <source>
        <strain evidence="2 3">PL133</strain>
    </source>
</reference>
<organism evidence="2 3">
    <name type="scientific">Lederbergia galactosidilytica</name>
    <dbReference type="NCBI Taxonomy" id="217031"/>
    <lineage>
        <taxon>Bacteria</taxon>
        <taxon>Bacillati</taxon>
        <taxon>Bacillota</taxon>
        <taxon>Bacilli</taxon>
        <taxon>Bacillales</taxon>
        <taxon>Bacillaceae</taxon>
        <taxon>Lederbergia</taxon>
    </lineage>
</organism>
<feature type="non-terminal residue" evidence="2">
    <location>
        <position position="70"/>
    </location>
</feature>
<dbReference type="Proteomes" id="UP000053881">
    <property type="component" value="Unassembled WGS sequence"/>
</dbReference>
<accession>A0A0Q9YG66</accession>
<comment type="caution">
    <text evidence="2">The sequence shown here is derived from an EMBL/GenBank/DDBJ whole genome shotgun (WGS) entry which is preliminary data.</text>
</comment>
<gene>
    <name evidence="2" type="ORF">ACA29_04945</name>
</gene>
<name>A0A0Q9YG66_9BACI</name>
<evidence type="ECO:0000313" key="2">
    <source>
        <dbReference type="EMBL" id="KRG16126.1"/>
    </source>
</evidence>
<evidence type="ECO:0000313" key="3">
    <source>
        <dbReference type="Proteomes" id="UP000053881"/>
    </source>
</evidence>
<feature type="compositionally biased region" description="Polar residues" evidence="1">
    <location>
        <begin position="7"/>
        <end position="16"/>
    </location>
</feature>
<protein>
    <submittedName>
        <fullName evidence="2">Uncharacterized protein</fullName>
    </submittedName>
</protein>
<feature type="region of interest" description="Disordered" evidence="1">
    <location>
        <begin position="1"/>
        <end position="22"/>
    </location>
</feature>